<accession>A0AAV3T5K8</accession>
<keyword evidence="4" id="KW-1185">Reference proteome</keyword>
<dbReference type="PANTHER" id="PTHR46268">
    <property type="entry name" value="STRESS RESPONSE PROTEIN NHAX"/>
    <property type="match status" value="1"/>
</dbReference>
<dbReference type="EMBL" id="BAAADV010000001">
    <property type="protein sequence ID" value="GAA0665250.1"/>
    <property type="molecule type" value="Genomic_DNA"/>
</dbReference>
<evidence type="ECO:0000313" key="3">
    <source>
        <dbReference type="EMBL" id="GAA0665250.1"/>
    </source>
</evidence>
<evidence type="ECO:0000313" key="4">
    <source>
        <dbReference type="Proteomes" id="UP001500420"/>
    </source>
</evidence>
<proteinExistence type="inferred from homology"/>
<comment type="similarity">
    <text evidence="1">Belongs to the universal stress protein A family.</text>
</comment>
<dbReference type="InterPro" id="IPR014729">
    <property type="entry name" value="Rossmann-like_a/b/a_fold"/>
</dbReference>
<name>A0AAV3T5K8_9EURY</name>
<organism evidence="3 4">
    <name type="scientific">Natronoarchaeum mannanilyticum</name>
    <dbReference type="NCBI Taxonomy" id="926360"/>
    <lineage>
        <taxon>Archaea</taxon>
        <taxon>Methanobacteriati</taxon>
        <taxon>Methanobacteriota</taxon>
        <taxon>Stenosarchaea group</taxon>
        <taxon>Halobacteria</taxon>
        <taxon>Halobacteriales</taxon>
        <taxon>Natronoarchaeaceae</taxon>
    </lineage>
</organism>
<dbReference type="Gene3D" id="3.40.50.620">
    <property type="entry name" value="HUPs"/>
    <property type="match status" value="1"/>
</dbReference>
<evidence type="ECO:0000259" key="2">
    <source>
        <dbReference type="Pfam" id="PF00582"/>
    </source>
</evidence>
<dbReference type="Proteomes" id="UP001500420">
    <property type="component" value="Unassembled WGS sequence"/>
</dbReference>
<reference evidence="3 4" key="1">
    <citation type="journal article" date="2019" name="Int. J. Syst. Evol. Microbiol.">
        <title>The Global Catalogue of Microorganisms (GCM) 10K type strain sequencing project: providing services to taxonomists for standard genome sequencing and annotation.</title>
        <authorList>
            <consortium name="The Broad Institute Genomics Platform"/>
            <consortium name="The Broad Institute Genome Sequencing Center for Infectious Disease"/>
            <person name="Wu L."/>
            <person name="Ma J."/>
        </authorList>
    </citation>
    <scope>NUCLEOTIDE SEQUENCE [LARGE SCALE GENOMIC DNA]</scope>
    <source>
        <strain evidence="3 4">JCM 16328</strain>
    </source>
</reference>
<dbReference type="CDD" id="cd00293">
    <property type="entry name" value="USP-like"/>
    <property type="match status" value="1"/>
</dbReference>
<gene>
    <name evidence="3" type="ORF">GCM10009020_07850</name>
</gene>
<protein>
    <submittedName>
        <fullName evidence="3">Universal stress protein</fullName>
    </submittedName>
</protein>
<dbReference type="SUPFAM" id="SSF52402">
    <property type="entry name" value="Adenine nucleotide alpha hydrolases-like"/>
    <property type="match status" value="1"/>
</dbReference>
<dbReference type="RefSeq" id="WP_343772569.1">
    <property type="nucleotide sequence ID" value="NZ_BAAADV010000001.1"/>
</dbReference>
<feature type="domain" description="UspA" evidence="2">
    <location>
        <begin position="2"/>
        <end position="122"/>
    </location>
</feature>
<dbReference type="InterPro" id="IPR006016">
    <property type="entry name" value="UspA"/>
</dbReference>
<dbReference type="PANTHER" id="PTHR46268:SF6">
    <property type="entry name" value="UNIVERSAL STRESS PROTEIN UP12"/>
    <property type="match status" value="1"/>
</dbReference>
<comment type="caution">
    <text evidence="3">The sequence shown here is derived from an EMBL/GenBank/DDBJ whole genome shotgun (WGS) entry which is preliminary data.</text>
</comment>
<dbReference type="AlphaFoldDB" id="A0AAV3T5K8"/>
<dbReference type="Pfam" id="PF00582">
    <property type="entry name" value="Usp"/>
    <property type="match status" value="1"/>
</dbReference>
<evidence type="ECO:0000256" key="1">
    <source>
        <dbReference type="ARBA" id="ARBA00008791"/>
    </source>
</evidence>
<sequence>MKVLLGIGGSDESQRALDETVARAAETDDELTIAIFEKPGVDRDPDEIEATARERLDEAGVDATIRHIEGDPGSRLVQIAEADGYDQLVIGGGEVSPMGKIQLGSVTEFVLLNAQVTVKLVR</sequence>